<dbReference type="KEGG" id="uam:UABAM_01337"/>
<proteinExistence type="predicted"/>
<evidence type="ECO:0000256" key="1">
    <source>
        <dbReference type="SAM" id="SignalP"/>
    </source>
</evidence>
<sequence>MKKAIILLISATVMLAAGCSQKTPEVKPNVDEKIVYPGTDAPNSEYDEYLLLMEDSQRARFFKLNTDLQKQRFLQAEGIIRKKELNDTLSTSMSTNEVAQALGFPNDKETNMYEGIKEVRWTYVEFNNYRNMKYTLTFRDDALDAWYLWLD</sequence>
<dbReference type="EMBL" id="AP019860">
    <property type="protein sequence ID" value="BBM82994.1"/>
    <property type="molecule type" value="Genomic_DNA"/>
</dbReference>
<dbReference type="RefSeq" id="WP_151967219.1">
    <property type="nucleotide sequence ID" value="NZ_AP019860.1"/>
</dbReference>
<name>A0A5S9IJR8_UABAM</name>
<dbReference type="PROSITE" id="PS51257">
    <property type="entry name" value="PROKAR_LIPOPROTEIN"/>
    <property type="match status" value="1"/>
</dbReference>
<reference evidence="2 3" key="1">
    <citation type="submission" date="2019-08" db="EMBL/GenBank/DDBJ databases">
        <title>Complete genome sequence of Candidatus Uab amorphum.</title>
        <authorList>
            <person name="Shiratori T."/>
            <person name="Suzuki S."/>
            <person name="Kakizawa Y."/>
            <person name="Ishida K."/>
        </authorList>
    </citation>
    <scope>NUCLEOTIDE SEQUENCE [LARGE SCALE GENOMIC DNA]</scope>
    <source>
        <strain evidence="2 3">SRT547</strain>
    </source>
</reference>
<dbReference type="AlphaFoldDB" id="A0A5S9IJR8"/>
<keyword evidence="3" id="KW-1185">Reference proteome</keyword>
<evidence type="ECO:0000313" key="2">
    <source>
        <dbReference type="EMBL" id="BBM82994.1"/>
    </source>
</evidence>
<feature type="signal peptide" evidence="1">
    <location>
        <begin position="1"/>
        <end position="22"/>
    </location>
</feature>
<protein>
    <recommendedName>
        <fullName evidence="4">Lipoprotein SmpA/OmlA domain-containing protein</fullName>
    </recommendedName>
</protein>
<dbReference type="Proteomes" id="UP000326354">
    <property type="component" value="Chromosome"/>
</dbReference>
<evidence type="ECO:0000313" key="3">
    <source>
        <dbReference type="Proteomes" id="UP000326354"/>
    </source>
</evidence>
<gene>
    <name evidence="2" type="ORF">UABAM_01337</name>
</gene>
<evidence type="ECO:0008006" key="4">
    <source>
        <dbReference type="Google" id="ProtNLM"/>
    </source>
</evidence>
<accession>A0A5S9IJR8</accession>
<keyword evidence="1" id="KW-0732">Signal</keyword>
<organism evidence="2 3">
    <name type="scientific">Uabimicrobium amorphum</name>
    <dbReference type="NCBI Taxonomy" id="2596890"/>
    <lineage>
        <taxon>Bacteria</taxon>
        <taxon>Pseudomonadati</taxon>
        <taxon>Planctomycetota</taxon>
        <taxon>Candidatus Uabimicrobiia</taxon>
        <taxon>Candidatus Uabimicrobiales</taxon>
        <taxon>Candidatus Uabimicrobiaceae</taxon>
        <taxon>Candidatus Uabimicrobium</taxon>
    </lineage>
</organism>
<feature type="chain" id="PRO_5024808221" description="Lipoprotein SmpA/OmlA domain-containing protein" evidence="1">
    <location>
        <begin position="23"/>
        <end position="151"/>
    </location>
</feature>